<gene>
    <name evidence="5" type="ORF">AB1Y20_012518</name>
</gene>
<evidence type="ECO:0000256" key="3">
    <source>
        <dbReference type="ARBA" id="ARBA00023242"/>
    </source>
</evidence>
<dbReference type="Pfam" id="PF01125">
    <property type="entry name" value="BUD31"/>
    <property type="match status" value="1"/>
</dbReference>
<dbReference type="PRINTS" id="PR00322">
    <property type="entry name" value="G10"/>
</dbReference>
<sequence length="225" mass="25373">MSLRVRLASKKKPAGWELVEPALLQFEERLREAVDDPHEGKRKCESAWPIHRIHYEKNRFVYDLYYKQGKISRECYEFMVREKVVDAALISKWRKPGYEILCSMSAIQRGGTNFGTTSICRVPLAQRAGQIMPSVTTGCVSCVSGDGINGGPVWWTDPYTAWAAKKKQERKRKKAEPKLDDDVEARLKAMRGEGSAGQEHAAESSVSAVDMDPEVEARLRALQGE</sequence>
<feature type="region of interest" description="Disordered" evidence="4">
    <location>
        <begin position="168"/>
        <end position="225"/>
    </location>
</feature>
<keyword evidence="6" id="KW-1185">Reference proteome</keyword>
<feature type="compositionally biased region" description="Basic and acidic residues" evidence="4">
    <location>
        <begin position="176"/>
        <end position="191"/>
    </location>
</feature>
<evidence type="ECO:0000313" key="6">
    <source>
        <dbReference type="Proteomes" id="UP001515480"/>
    </source>
</evidence>
<name>A0AB34IIN0_PRYPA</name>
<evidence type="ECO:0000256" key="1">
    <source>
        <dbReference type="ARBA" id="ARBA00004123"/>
    </source>
</evidence>
<reference evidence="5 6" key="1">
    <citation type="journal article" date="2024" name="Science">
        <title>Giant polyketide synthase enzymes in the biosynthesis of giant marine polyether toxins.</title>
        <authorList>
            <person name="Fallon T.R."/>
            <person name="Shende V.V."/>
            <person name="Wierzbicki I.H."/>
            <person name="Pendleton A.L."/>
            <person name="Watervoot N.F."/>
            <person name="Auber R.P."/>
            <person name="Gonzalez D.J."/>
            <person name="Wisecaver J.H."/>
            <person name="Moore B.S."/>
        </authorList>
    </citation>
    <scope>NUCLEOTIDE SEQUENCE [LARGE SCALE GENOMIC DNA]</scope>
    <source>
        <strain evidence="5 6">12B1</strain>
    </source>
</reference>
<dbReference type="GO" id="GO:0005681">
    <property type="term" value="C:spliceosomal complex"/>
    <property type="evidence" value="ECO:0007669"/>
    <property type="project" value="TreeGrafter"/>
</dbReference>
<comment type="similarity">
    <text evidence="2">Belongs to the BUD31 (G10) family.</text>
</comment>
<accession>A0AB34IIN0</accession>
<evidence type="ECO:0008006" key="7">
    <source>
        <dbReference type="Google" id="ProtNLM"/>
    </source>
</evidence>
<dbReference type="EMBL" id="JBGBPQ010000024">
    <property type="protein sequence ID" value="KAL1499833.1"/>
    <property type="molecule type" value="Genomic_DNA"/>
</dbReference>
<evidence type="ECO:0000256" key="2">
    <source>
        <dbReference type="ARBA" id="ARBA00005287"/>
    </source>
</evidence>
<evidence type="ECO:0000256" key="4">
    <source>
        <dbReference type="SAM" id="MobiDB-lite"/>
    </source>
</evidence>
<protein>
    <recommendedName>
        <fullName evidence="7">G10 protein</fullName>
    </recommendedName>
</protein>
<dbReference type="GO" id="GO:0000398">
    <property type="term" value="P:mRNA splicing, via spliceosome"/>
    <property type="evidence" value="ECO:0007669"/>
    <property type="project" value="TreeGrafter"/>
</dbReference>
<organism evidence="5 6">
    <name type="scientific">Prymnesium parvum</name>
    <name type="common">Toxic golden alga</name>
    <dbReference type="NCBI Taxonomy" id="97485"/>
    <lineage>
        <taxon>Eukaryota</taxon>
        <taxon>Haptista</taxon>
        <taxon>Haptophyta</taxon>
        <taxon>Prymnesiophyceae</taxon>
        <taxon>Prymnesiales</taxon>
        <taxon>Prymnesiaceae</taxon>
        <taxon>Prymnesium</taxon>
    </lineage>
</organism>
<dbReference type="PANTHER" id="PTHR19411:SF0">
    <property type="entry name" value="PROTEIN BUD31 HOMOLOG"/>
    <property type="match status" value="1"/>
</dbReference>
<dbReference type="PANTHER" id="PTHR19411">
    <property type="entry name" value="PROTEIN BUD31-RELATED"/>
    <property type="match status" value="1"/>
</dbReference>
<dbReference type="InterPro" id="IPR001748">
    <property type="entry name" value="BUD31"/>
</dbReference>
<dbReference type="Proteomes" id="UP001515480">
    <property type="component" value="Unassembled WGS sequence"/>
</dbReference>
<comment type="caution">
    <text evidence="5">The sequence shown here is derived from an EMBL/GenBank/DDBJ whole genome shotgun (WGS) entry which is preliminary data.</text>
</comment>
<evidence type="ECO:0000313" key="5">
    <source>
        <dbReference type="EMBL" id="KAL1499833.1"/>
    </source>
</evidence>
<comment type="subcellular location">
    <subcellularLocation>
        <location evidence="1">Nucleus</location>
    </subcellularLocation>
</comment>
<dbReference type="AlphaFoldDB" id="A0AB34IIN0"/>
<proteinExistence type="inferred from homology"/>
<keyword evidence="3" id="KW-0539">Nucleus</keyword>